<protein>
    <recommendedName>
        <fullName evidence="3">F-box domain-containing protein</fullName>
    </recommendedName>
</protein>
<evidence type="ECO:0000313" key="2">
    <source>
        <dbReference type="Proteomes" id="UP000013827"/>
    </source>
</evidence>
<dbReference type="KEGG" id="ehx:EMIHUDRAFT_453237"/>
<dbReference type="RefSeq" id="XP_005760416.1">
    <property type="nucleotide sequence ID" value="XM_005760359.1"/>
</dbReference>
<dbReference type="HOGENOM" id="CLU_526231_0_0_1"/>
<keyword evidence="2" id="KW-1185">Reference proteome</keyword>
<dbReference type="GeneID" id="17254108"/>
<dbReference type="PaxDb" id="2903-EOD07987"/>
<dbReference type="EnsemblProtists" id="EOD07987">
    <property type="protein sequence ID" value="EOD07987"/>
    <property type="gene ID" value="EMIHUDRAFT_453237"/>
</dbReference>
<sequence length="518" mass="54574">MQSPPPPEPTPHLDRLSDDLLRKVLRAARPHTPAVRVALLRASRRIAALLQAETTLAVDLECDKWPTALAGVGRMLYDPVDDCVACRVSVHADVATLSRFSSRLSDALELAQLAHRRSAARAAVRSLRLHRRSDLGALLPRLVPQLASARPGRLRAVTLTRCALPPNLGEMLAHVQRLTLWECTFGGGRGGDGGTALVEGLAALPLETLFWAGGREGAPAALLEAPRAGPPRRLGLGFKEAELDGLDLVSEEEAAARGGRQSLALSLGGDALEELVLLSAGGLPRCLAGPLVRASGSWSRLRVLQMGHEPLSSLLALHDSAALLRALPPSLQSLGAVECSWLDPLAFFRALCDEGRGPPRWAAGLRDLALFTNSPGAGRADVDAFAAGVVSAAGFADDCALHMAAAYTAALFPALERLLIEWYDNDDLPAGGVARALAPLRGCSSLRELHLCRSDADCGSIDADAQSFARAFVAGGEGAAPCPALRVCVHDAPGRGFDGGETAWAIECGFLPWCRASE</sequence>
<reference evidence="2" key="1">
    <citation type="journal article" date="2013" name="Nature">
        <title>Pan genome of the phytoplankton Emiliania underpins its global distribution.</title>
        <authorList>
            <person name="Read B.A."/>
            <person name="Kegel J."/>
            <person name="Klute M.J."/>
            <person name="Kuo A."/>
            <person name="Lefebvre S.C."/>
            <person name="Maumus F."/>
            <person name="Mayer C."/>
            <person name="Miller J."/>
            <person name="Monier A."/>
            <person name="Salamov A."/>
            <person name="Young J."/>
            <person name="Aguilar M."/>
            <person name="Claverie J.M."/>
            <person name="Frickenhaus S."/>
            <person name="Gonzalez K."/>
            <person name="Herman E.K."/>
            <person name="Lin Y.C."/>
            <person name="Napier J."/>
            <person name="Ogata H."/>
            <person name="Sarno A.F."/>
            <person name="Shmutz J."/>
            <person name="Schroeder D."/>
            <person name="de Vargas C."/>
            <person name="Verret F."/>
            <person name="von Dassow P."/>
            <person name="Valentin K."/>
            <person name="Van de Peer Y."/>
            <person name="Wheeler G."/>
            <person name="Dacks J.B."/>
            <person name="Delwiche C.F."/>
            <person name="Dyhrman S.T."/>
            <person name="Glockner G."/>
            <person name="John U."/>
            <person name="Richards T."/>
            <person name="Worden A.Z."/>
            <person name="Zhang X."/>
            <person name="Grigoriev I.V."/>
            <person name="Allen A.E."/>
            <person name="Bidle K."/>
            <person name="Borodovsky M."/>
            <person name="Bowler C."/>
            <person name="Brownlee C."/>
            <person name="Cock J.M."/>
            <person name="Elias M."/>
            <person name="Gladyshev V.N."/>
            <person name="Groth M."/>
            <person name="Guda C."/>
            <person name="Hadaegh A."/>
            <person name="Iglesias-Rodriguez M.D."/>
            <person name="Jenkins J."/>
            <person name="Jones B.M."/>
            <person name="Lawson T."/>
            <person name="Leese F."/>
            <person name="Lindquist E."/>
            <person name="Lobanov A."/>
            <person name="Lomsadze A."/>
            <person name="Malik S.B."/>
            <person name="Marsh M.E."/>
            <person name="Mackinder L."/>
            <person name="Mock T."/>
            <person name="Mueller-Roeber B."/>
            <person name="Pagarete A."/>
            <person name="Parker M."/>
            <person name="Probert I."/>
            <person name="Quesneville H."/>
            <person name="Raines C."/>
            <person name="Rensing S.A."/>
            <person name="Riano-Pachon D.M."/>
            <person name="Richier S."/>
            <person name="Rokitta S."/>
            <person name="Shiraiwa Y."/>
            <person name="Soanes D.M."/>
            <person name="van der Giezen M."/>
            <person name="Wahlund T.M."/>
            <person name="Williams B."/>
            <person name="Wilson W."/>
            <person name="Wolfe G."/>
            <person name="Wurch L.L."/>
        </authorList>
    </citation>
    <scope>NUCLEOTIDE SEQUENCE</scope>
</reference>
<organism evidence="1 2">
    <name type="scientific">Emiliania huxleyi (strain CCMP1516)</name>
    <dbReference type="NCBI Taxonomy" id="280463"/>
    <lineage>
        <taxon>Eukaryota</taxon>
        <taxon>Haptista</taxon>
        <taxon>Haptophyta</taxon>
        <taxon>Prymnesiophyceae</taxon>
        <taxon>Isochrysidales</taxon>
        <taxon>Noelaerhabdaceae</taxon>
        <taxon>Emiliania</taxon>
    </lineage>
</organism>
<name>A0A0D3I9Q2_EMIH1</name>
<evidence type="ECO:0000313" key="1">
    <source>
        <dbReference type="EnsemblProtists" id="EOD07987"/>
    </source>
</evidence>
<reference evidence="1" key="2">
    <citation type="submission" date="2024-10" db="UniProtKB">
        <authorList>
            <consortium name="EnsemblProtists"/>
        </authorList>
    </citation>
    <scope>IDENTIFICATION</scope>
</reference>
<evidence type="ECO:0008006" key="3">
    <source>
        <dbReference type="Google" id="ProtNLM"/>
    </source>
</evidence>
<accession>A0A0D3I9Q2</accession>
<dbReference type="AlphaFoldDB" id="A0A0D3I9Q2"/>
<proteinExistence type="predicted"/>
<dbReference type="Proteomes" id="UP000013827">
    <property type="component" value="Unassembled WGS sequence"/>
</dbReference>